<sequence length="354" mass="38295">MSDREHSPVSVYALASPQSVAGMEREIRRIVLELLGVADFERHRFTVSPGAGWLQYMDTAQGGGGAVQSLPDPAVAAERAEAFLRSLRERAASLRANAPDFDPHALLPSARRLGCVPVSAGSGFGWAHYLYRAQPTLPLRRSGPSVDVLGTMLEVRVSPLGRIIGFTSRWRPLSGERIEAEFFHYHGGAHDAHAQGGHSQREGEDASELVYILDGDGIPQYYLAPYHRTGSEHGLLIGATPYSLAIEFVVRPIGDEPGARITAIVGGGTRYRFAWGRVALDGGEDDDEGFIDLGEGVGEIVADADQKQFGVSAITVPPGAWVVYVNVKDMKTGAFKHHQQNVFTGRQIVEAEAE</sequence>
<evidence type="ECO:0000313" key="1">
    <source>
        <dbReference type="EMBL" id="SJM29270.1"/>
    </source>
</evidence>
<dbReference type="Proteomes" id="UP000245698">
    <property type="component" value="Unassembled WGS sequence"/>
</dbReference>
<dbReference type="EMBL" id="FUIG01000013">
    <property type="protein sequence ID" value="SJM29270.1"/>
    <property type="molecule type" value="Genomic_DNA"/>
</dbReference>
<proteinExistence type="predicted"/>
<protein>
    <submittedName>
        <fullName evidence="1">Uncharacterized protein</fullName>
    </submittedName>
</protein>
<evidence type="ECO:0000313" key="2">
    <source>
        <dbReference type="Proteomes" id="UP000245698"/>
    </source>
</evidence>
<reference evidence="2" key="1">
    <citation type="submission" date="2016-12" db="EMBL/GenBank/DDBJ databases">
        <authorList>
            <person name="Brunel B."/>
        </authorList>
    </citation>
    <scope>NUCLEOTIDE SEQUENCE [LARGE SCALE GENOMIC DNA]</scope>
</reference>
<name>A0A2P9ADR6_9HYPH</name>
<accession>A0A2P9ADR6</accession>
<dbReference type="AlphaFoldDB" id="A0A2P9ADR6"/>
<gene>
    <name evidence="1" type="ORF">BQ8482_111200</name>
</gene>
<keyword evidence="2" id="KW-1185">Reference proteome</keyword>
<organism evidence="1 2">
    <name type="scientific">Mesorhizobium delmotii</name>
    <dbReference type="NCBI Taxonomy" id="1631247"/>
    <lineage>
        <taxon>Bacteria</taxon>
        <taxon>Pseudomonadati</taxon>
        <taxon>Pseudomonadota</taxon>
        <taxon>Alphaproteobacteria</taxon>
        <taxon>Hyphomicrobiales</taxon>
        <taxon>Phyllobacteriaceae</taxon>
        <taxon>Mesorhizobium</taxon>
    </lineage>
</organism>